<reference evidence="2 3" key="1">
    <citation type="submission" date="2019-09" db="EMBL/GenBank/DDBJ databases">
        <title>Genome sequence and assembly of Adhaeribacter sp.</title>
        <authorList>
            <person name="Chhetri G."/>
        </authorList>
    </citation>
    <scope>NUCLEOTIDE SEQUENCE [LARGE SCALE GENOMIC DNA]</scope>
    <source>
        <strain evidence="2 3">DK36</strain>
    </source>
</reference>
<organism evidence="2 3">
    <name type="scientific">Adhaeribacter rhizoryzae</name>
    <dbReference type="NCBI Taxonomy" id="2607907"/>
    <lineage>
        <taxon>Bacteria</taxon>
        <taxon>Pseudomonadati</taxon>
        <taxon>Bacteroidota</taxon>
        <taxon>Cytophagia</taxon>
        <taxon>Cytophagales</taxon>
        <taxon>Hymenobacteraceae</taxon>
        <taxon>Adhaeribacter</taxon>
    </lineage>
</organism>
<proteinExistence type="predicted"/>
<dbReference type="EMBL" id="VWSF01000002">
    <property type="protein sequence ID" value="KAA5548756.1"/>
    <property type="molecule type" value="Genomic_DNA"/>
</dbReference>
<gene>
    <name evidence="2" type="ORF">F0145_04385</name>
</gene>
<accession>A0A5M6DQY4</accession>
<dbReference type="AlphaFoldDB" id="A0A5M6DQY4"/>
<sequence>MLDLINFIALAVAFNLLFFMYASTKMKNKLHPVRTTLFAFIFNIPLSIILAVVYTIMLVYAVVIGASEEWVWEYMEQRDVQE</sequence>
<feature type="transmembrane region" description="Helical" evidence="1">
    <location>
        <begin position="36"/>
        <end position="63"/>
    </location>
</feature>
<dbReference type="RefSeq" id="WP_150087083.1">
    <property type="nucleotide sequence ID" value="NZ_VWSF01000002.1"/>
</dbReference>
<dbReference type="Proteomes" id="UP000323426">
    <property type="component" value="Unassembled WGS sequence"/>
</dbReference>
<keyword evidence="1" id="KW-1133">Transmembrane helix</keyword>
<keyword evidence="3" id="KW-1185">Reference proteome</keyword>
<evidence type="ECO:0000313" key="3">
    <source>
        <dbReference type="Proteomes" id="UP000323426"/>
    </source>
</evidence>
<keyword evidence="1" id="KW-0812">Transmembrane</keyword>
<name>A0A5M6DQY4_9BACT</name>
<feature type="transmembrane region" description="Helical" evidence="1">
    <location>
        <begin position="6"/>
        <end position="24"/>
    </location>
</feature>
<evidence type="ECO:0000256" key="1">
    <source>
        <dbReference type="SAM" id="Phobius"/>
    </source>
</evidence>
<protein>
    <submittedName>
        <fullName evidence="2">Uncharacterized protein</fullName>
    </submittedName>
</protein>
<keyword evidence="1" id="KW-0472">Membrane</keyword>
<comment type="caution">
    <text evidence="2">The sequence shown here is derived from an EMBL/GenBank/DDBJ whole genome shotgun (WGS) entry which is preliminary data.</text>
</comment>
<evidence type="ECO:0000313" key="2">
    <source>
        <dbReference type="EMBL" id="KAA5548756.1"/>
    </source>
</evidence>